<organism evidence="7 8">
    <name type="scientific">Pigmentiphaga soli</name>
    <dbReference type="NCBI Taxonomy" id="1007095"/>
    <lineage>
        <taxon>Bacteria</taxon>
        <taxon>Pseudomonadati</taxon>
        <taxon>Pseudomonadota</taxon>
        <taxon>Betaproteobacteria</taxon>
        <taxon>Burkholderiales</taxon>
        <taxon>Alcaligenaceae</taxon>
        <taxon>Pigmentiphaga</taxon>
    </lineage>
</organism>
<dbReference type="SUPFAM" id="SSF103190">
    <property type="entry name" value="Sensory domain-like"/>
    <property type="match status" value="1"/>
</dbReference>
<feature type="transmembrane region" description="Helical" evidence="4">
    <location>
        <begin position="319"/>
        <end position="342"/>
    </location>
</feature>
<dbReference type="Pfam" id="PF00015">
    <property type="entry name" value="MCPsignal"/>
    <property type="match status" value="1"/>
</dbReference>
<evidence type="ECO:0000313" key="7">
    <source>
        <dbReference type="EMBL" id="GAA4337642.1"/>
    </source>
</evidence>
<evidence type="ECO:0000256" key="1">
    <source>
        <dbReference type="ARBA" id="ARBA00023224"/>
    </source>
</evidence>
<dbReference type="Gene3D" id="1.10.287.950">
    <property type="entry name" value="Methyl-accepting chemotaxis protein"/>
    <property type="match status" value="1"/>
</dbReference>
<sequence length="677" mass="72560">MSISFSLGTRSLAKQVLILALSTCAVVSIVMAVVVTGQAVKAGQRTVEREMQDALVSTSNSLMLAFDSAKVRVERQLLVFQRMMGELPSPDGTTTPTGVAGDIMTVRAGENVLNGNVALLQRMRSYTGADPELVVRNNNRWIRVATLQRDANGQPLTGTPLDAGDFVATTLDAGQPATNVVYRNGRWYATYVRPLNDDNGKMYGGISLQVDLTDDVASVLKFVQDATVAEFGHLYVLSQKVDGDAEFLLHPIYQGKKIGDVPTEDRTFFDQMVDTDSGFLQAKLSTDEDTQFVAFRAVPNWDWILVASGSKSAFLREEYIRTAMIVGLVMIGGIVTGLLIFLRMSGALRPVRDVVDGITRLGDGDLTRDVPAGPRGSRNEIHVMADRINATRLRIAQLAQQMNSTGSQVASATTQTLQALHQIGRGTEVQSEAASGVAAAVEELTVSISQIADNTREANGFSKASTTAAEEGAVVVSQAVSDTERMAEQIASSAGVVQELEASSRQISAVVKTIQEIAEQTNLLALNAAIEAARAGEEGRGFSVVADEVRGLAERTKASTAQIAQVISSVQKQTTVAAEAMRQVNTDMQRSAEGARQVGEVLTRIREAAARTAEVIADISNAAMEQKSASEQIASRVEQIAQYSEESAAAVQQSVASAESLQNQARELDETIRTLRT</sequence>
<evidence type="ECO:0000313" key="8">
    <source>
        <dbReference type="Proteomes" id="UP001501671"/>
    </source>
</evidence>
<dbReference type="InterPro" id="IPR033462">
    <property type="entry name" value="Cache_3-Cache_2"/>
</dbReference>
<dbReference type="PANTHER" id="PTHR32089:SF112">
    <property type="entry name" value="LYSOZYME-LIKE PROTEIN-RELATED"/>
    <property type="match status" value="1"/>
</dbReference>
<dbReference type="SMART" id="SM00304">
    <property type="entry name" value="HAMP"/>
    <property type="match status" value="1"/>
</dbReference>
<keyword evidence="4" id="KW-0472">Membrane</keyword>
<feature type="domain" description="HAMP" evidence="6">
    <location>
        <begin position="345"/>
        <end position="400"/>
    </location>
</feature>
<dbReference type="CDD" id="cd06225">
    <property type="entry name" value="HAMP"/>
    <property type="match status" value="1"/>
</dbReference>
<dbReference type="Gene3D" id="3.30.450.20">
    <property type="entry name" value="PAS domain"/>
    <property type="match status" value="1"/>
</dbReference>
<dbReference type="PANTHER" id="PTHR32089">
    <property type="entry name" value="METHYL-ACCEPTING CHEMOTAXIS PROTEIN MCPB"/>
    <property type="match status" value="1"/>
</dbReference>
<dbReference type="EMBL" id="BAABFO010000017">
    <property type="protein sequence ID" value="GAA4337642.1"/>
    <property type="molecule type" value="Genomic_DNA"/>
</dbReference>
<evidence type="ECO:0000256" key="4">
    <source>
        <dbReference type="SAM" id="Phobius"/>
    </source>
</evidence>
<protein>
    <submittedName>
        <fullName evidence="7">Methyl-accepting chemotaxis protein</fullName>
    </submittedName>
</protein>
<dbReference type="InterPro" id="IPR003660">
    <property type="entry name" value="HAMP_dom"/>
</dbReference>
<dbReference type="Proteomes" id="UP001501671">
    <property type="component" value="Unassembled WGS sequence"/>
</dbReference>
<dbReference type="CDD" id="cd11386">
    <property type="entry name" value="MCP_signal"/>
    <property type="match status" value="1"/>
</dbReference>
<keyword evidence="1 3" id="KW-0807">Transducer</keyword>
<feature type="domain" description="Methyl-accepting transducer" evidence="5">
    <location>
        <begin position="405"/>
        <end position="641"/>
    </location>
</feature>
<evidence type="ECO:0000256" key="3">
    <source>
        <dbReference type="PROSITE-ProRule" id="PRU00284"/>
    </source>
</evidence>
<accession>A0ABP8HDI4</accession>
<proteinExistence type="inferred from homology"/>
<evidence type="ECO:0000256" key="2">
    <source>
        <dbReference type="ARBA" id="ARBA00029447"/>
    </source>
</evidence>
<dbReference type="InterPro" id="IPR029151">
    <property type="entry name" value="Sensor-like_sf"/>
</dbReference>
<dbReference type="SMART" id="SM00283">
    <property type="entry name" value="MA"/>
    <property type="match status" value="1"/>
</dbReference>
<comment type="similarity">
    <text evidence="2">Belongs to the methyl-accepting chemotaxis (MCP) protein family.</text>
</comment>
<comment type="caution">
    <text evidence="7">The sequence shown here is derived from an EMBL/GenBank/DDBJ whole genome shotgun (WGS) entry which is preliminary data.</text>
</comment>
<gene>
    <name evidence="7" type="ORF">GCM10023144_33640</name>
</gene>
<name>A0ABP8HDI4_9BURK</name>
<keyword evidence="4" id="KW-0812">Transmembrane</keyword>
<keyword evidence="4" id="KW-1133">Transmembrane helix</keyword>
<dbReference type="PROSITE" id="PS50111">
    <property type="entry name" value="CHEMOTAXIS_TRANSDUC_2"/>
    <property type="match status" value="1"/>
</dbReference>
<evidence type="ECO:0000259" key="6">
    <source>
        <dbReference type="PROSITE" id="PS50885"/>
    </source>
</evidence>
<dbReference type="PROSITE" id="PS50885">
    <property type="entry name" value="HAMP"/>
    <property type="match status" value="1"/>
</dbReference>
<dbReference type="SUPFAM" id="SSF58104">
    <property type="entry name" value="Methyl-accepting chemotaxis protein (MCP) signaling domain"/>
    <property type="match status" value="1"/>
</dbReference>
<dbReference type="InterPro" id="IPR004089">
    <property type="entry name" value="MCPsignal_dom"/>
</dbReference>
<dbReference type="Pfam" id="PF17201">
    <property type="entry name" value="Cache_3-Cache_2"/>
    <property type="match status" value="1"/>
</dbReference>
<dbReference type="RefSeq" id="WP_345251029.1">
    <property type="nucleotide sequence ID" value="NZ_BAABFO010000017.1"/>
</dbReference>
<evidence type="ECO:0000259" key="5">
    <source>
        <dbReference type="PROSITE" id="PS50111"/>
    </source>
</evidence>
<keyword evidence="8" id="KW-1185">Reference proteome</keyword>
<reference evidence="8" key="1">
    <citation type="journal article" date="2019" name="Int. J. Syst. Evol. Microbiol.">
        <title>The Global Catalogue of Microorganisms (GCM) 10K type strain sequencing project: providing services to taxonomists for standard genome sequencing and annotation.</title>
        <authorList>
            <consortium name="The Broad Institute Genomics Platform"/>
            <consortium name="The Broad Institute Genome Sequencing Center for Infectious Disease"/>
            <person name="Wu L."/>
            <person name="Ma J."/>
        </authorList>
    </citation>
    <scope>NUCLEOTIDE SEQUENCE [LARGE SCALE GENOMIC DNA]</scope>
    <source>
        <strain evidence="8">JCM 17666</strain>
    </source>
</reference>